<dbReference type="InterPro" id="IPR013749">
    <property type="entry name" value="PM/HMP-P_kinase-1"/>
</dbReference>
<evidence type="ECO:0000259" key="1">
    <source>
        <dbReference type="Pfam" id="PF08543"/>
    </source>
</evidence>
<dbReference type="Gene3D" id="3.40.1190.20">
    <property type="match status" value="1"/>
</dbReference>
<dbReference type="SUPFAM" id="SSF53613">
    <property type="entry name" value="Ribokinase-like"/>
    <property type="match status" value="1"/>
</dbReference>
<gene>
    <name evidence="2" type="ORF">BJI67_13650</name>
</gene>
<keyword evidence="3" id="KW-1185">Reference proteome</keyword>
<sequence length="189" mass="20050">MKIGMLGEVETVEAVHTLLRDHPRVPVILDPVLQAGGGGSLAGRGTLDAVRELLLPLCTLITPNLPEAHLLAPGADSVDAAGIALLESGVEYALITGTHASTETVINRLFGHHGPIERYEWPRLPGEYHGSGCTLAAACAALIAQGEMTPAAVRRAQSYTWRSLQAAYALNGGQLIPDRLFWARDASDE</sequence>
<dbReference type="GO" id="GO:0009228">
    <property type="term" value="P:thiamine biosynthetic process"/>
    <property type="evidence" value="ECO:0007669"/>
    <property type="project" value="TreeGrafter"/>
</dbReference>
<evidence type="ECO:0000313" key="3">
    <source>
        <dbReference type="Proteomes" id="UP000095342"/>
    </source>
</evidence>
<dbReference type="InterPro" id="IPR029056">
    <property type="entry name" value="Ribokinase-like"/>
</dbReference>
<dbReference type="RefSeq" id="WP_070073494.1">
    <property type="nucleotide sequence ID" value="NZ_CP017448.1"/>
</dbReference>
<reference evidence="2 3" key="1">
    <citation type="submission" date="2016-09" db="EMBL/GenBank/DDBJ databases">
        <title>Acidihalobacter prosperus V6 (DSM14174).</title>
        <authorList>
            <person name="Khaleque H.N."/>
            <person name="Ramsay J.P."/>
            <person name="Murphy R.J.T."/>
            <person name="Kaksonen A.H."/>
            <person name="Boxall N.J."/>
            <person name="Watkin E.L.J."/>
        </authorList>
    </citation>
    <scope>NUCLEOTIDE SEQUENCE [LARGE SCALE GENOMIC DNA]</scope>
    <source>
        <strain evidence="2 3">V6</strain>
    </source>
</reference>
<accession>A0A1D8KAI2</accession>
<dbReference type="PANTHER" id="PTHR20858">
    <property type="entry name" value="PHOSPHOMETHYLPYRIMIDINE KINASE"/>
    <property type="match status" value="1"/>
</dbReference>
<feature type="domain" description="Pyridoxamine kinase/Phosphomethylpyrimidine kinase" evidence="1">
    <location>
        <begin position="1"/>
        <end position="173"/>
    </location>
</feature>
<dbReference type="Proteomes" id="UP000095342">
    <property type="component" value="Chromosome"/>
</dbReference>
<dbReference type="PANTHER" id="PTHR20858:SF17">
    <property type="entry name" value="HYDROXYMETHYLPYRIMIDINE_PHOSPHOMETHYLPYRIMIDINE KINASE THI20-RELATED"/>
    <property type="match status" value="1"/>
</dbReference>
<proteinExistence type="predicted"/>
<evidence type="ECO:0000313" key="2">
    <source>
        <dbReference type="EMBL" id="AOV17964.1"/>
    </source>
</evidence>
<dbReference type="GO" id="GO:0008902">
    <property type="term" value="F:hydroxymethylpyrimidine kinase activity"/>
    <property type="evidence" value="ECO:0007669"/>
    <property type="project" value="TreeGrafter"/>
</dbReference>
<organism evidence="2 3">
    <name type="scientific">Acidihalobacter aeolianus</name>
    <dbReference type="NCBI Taxonomy" id="2792603"/>
    <lineage>
        <taxon>Bacteria</taxon>
        <taxon>Pseudomonadati</taxon>
        <taxon>Pseudomonadota</taxon>
        <taxon>Gammaproteobacteria</taxon>
        <taxon>Chromatiales</taxon>
        <taxon>Ectothiorhodospiraceae</taxon>
        <taxon>Acidihalobacter</taxon>
    </lineage>
</organism>
<dbReference type="AlphaFoldDB" id="A0A1D8KAI2"/>
<protein>
    <recommendedName>
        <fullName evidence="1">Pyridoxamine kinase/Phosphomethylpyrimidine kinase domain-containing protein</fullName>
    </recommendedName>
</protein>
<dbReference type="GO" id="GO:0008972">
    <property type="term" value="F:phosphomethylpyrimidine kinase activity"/>
    <property type="evidence" value="ECO:0007669"/>
    <property type="project" value="TreeGrafter"/>
</dbReference>
<dbReference type="GO" id="GO:0005829">
    <property type="term" value="C:cytosol"/>
    <property type="evidence" value="ECO:0007669"/>
    <property type="project" value="TreeGrafter"/>
</dbReference>
<dbReference type="KEGG" id="aaeo:BJI67_13650"/>
<dbReference type="Pfam" id="PF08543">
    <property type="entry name" value="Phos_pyr_kin"/>
    <property type="match status" value="1"/>
</dbReference>
<dbReference type="EMBL" id="CP017448">
    <property type="protein sequence ID" value="AOV17964.1"/>
    <property type="molecule type" value="Genomic_DNA"/>
</dbReference>
<name>A0A1D8KAI2_9GAMM</name>
<dbReference type="GO" id="GO:0009229">
    <property type="term" value="P:thiamine diphosphate biosynthetic process"/>
    <property type="evidence" value="ECO:0007669"/>
    <property type="project" value="UniProtKB-UniPathway"/>
</dbReference>
<dbReference type="UniPathway" id="UPA00060">
    <property type="reaction ID" value="UER00138"/>
</dbReference>